<evidence type="ECO:0000256" key="2">
    <source>
        <dbReference type="ARBA" id="ARBA00022475"/>
    </source>
</evidence>
<feature type="transmembrane region" description="Helical" evidence="6">
    <location>
        <begin position="12"/>
        <end position="33"/>
    </location>
</feature>
<evidence type="ECO:0000313" key="8">
    <source>
        <dbReference type="EMBL" id="RCU57888.1"/>
    </source>
</evidence>
<dbReference type="OrthoDB" id="9777768at2"/>
<dbReference type="PANTHER" id="PTHR47371">
    <property type="entry name" value="LIPOTEICHOIC ACID SYNTHASE"/>
    <property type="match status" value="1"/>
</dbReference>
<dbReference type="InterPro" id="IPR017850">
    <property type="entry name" value="Alkaline_phosphatase_core_sf"/>
</dbReference>
<feature type="transmembrane region" description="Helical" evidence="6">
    <location>
        <begin position="81"/>
        <end position="101"/>
    </location>
</feature>
<dbReference type="Pfam" id="PF00884">
    <property type="entry name" value="Sulfatase"/>
    <property type="match status" value="1"/>
</dbReference>
<evidence type="ECO:0000259" key="7">
    <source>
        <dbReference type="Pfam" id="PF00884"/>
    </source>
</evidence>
<organism evidence="8 9">
    <name type="scientific">Oceanihabitans sediminis</name>
    <dbReference type="NCBI Taxonomy" id="1812012"/>
    <lineage>
        <taxon>Bacteria</taxon>
        <taxon>Pseudomonadati</taxon>
        <taxon>Bacteroidota</taxon>
        <taxon>Flavobacteriia</taxon>
        <taxon>Flavobacteriales</taxon>
        <taxon>Flavobacteriaceae</taxon>
        <taxon>Oceanihabitans</taxon>
    </lineage>
</organism>
<evidence type="ECO:0000256" key="4">
    <source>
        <dbReference type="ARBA" id="ARBA00022989"/>
    </source>
</evidence>
<gene>
    <name evidence="8" type="ORF">DU428_00395</name>
</gene>
<feature type="domain" description="Sulfatase N-terminal" evidence="7">
    <location>
        <begin position="245"/>
        <end position="533"/>
    </location>
</feature>
<dbReference type="CDD" id="cd16015">
    <property type="entry name" value="LTA_synthase"/>
    <property type="match status" value="1"/>
</dbReference>
<evidence type="ECO:0000256" key="1">
    <source>
        <dbReference type="ARBA" id="ARBA00004651"/>
    </source>
</evidence>
<dbReference type="PANTHER" id="PTHR47371:SF3">
    <property type="entry name" value="PHOSPHOGLYCEROL TRANSFERASE I"/>
    <property type="match status" value="1"/>
</dbReference>
<evidence type="ECO:0000256" key="5">
    <source>
        <dbReference type="ARBA" id="ARBA00023136"/>
    </source>
</evidence>
<dbReference type="Gene3D" id="3.40.720.10">
    <property type="entry name" value="Alkaline Phosphatase, subunit A"/>
    <property type="match status" value="1"/>
</dbReference>
<feature type="transmembrane region" description="Helical" evidence="6">
    <location>
        <begin position="135"/>
        <end position="155"/>
    </location>
</feature>
<evidence type="ECO:0000313" key="9">
    <source>
        <dbReference type="Proteomes" id="UP000252249"/>
    </source>
</evidence>
<comment type="subcellular location">
    <subcellularLocation>
        <location evidence="1">Cell membrane</location>
        <topology evidence="1">Multi-pass membrane protein</topology>
    </subcellularLocation>
</comment>
<evidence type="ECO:0000256" key="3">
    <source>
        <dbReference type="ARBA" id="ARBA00022692"/>
    </source>
</evidence>
<keyword evidence="2" id="KW-1003">Cell membrane</keyword>
<comment type="caution">
    <text evidence="8">The sequence shown here is derived from an EMBL/GenBank/DDBJ whole genome shotgun (WGS) entry which is preliminary data.</text>
</comment>
<evidence type="ECO:0000256" key="6">
    <source>
        <dbReference type="SAM" id="Phobius"/>
    </source>
</evidence>
<dbReference type="Gene3D" id="1.25.40.10">
    <property type="entry name" value="Tetratricopeptide repeat domain"/>
    <property type="match status" value="1"/>
</dbReference>
<dbReference type="SUPFAM" id="SSF48452">
    <property type="entry name" value="TPR-like"/>
    <property type="match status" value="1"/>
</dbReference>
<name>A0A368P5V0_9FLAO</name>
<protein>
    <submittedName>
        <fullName evidence="8">Sulfatase</fullName>
    </submittedName>
</protein>
<keyword evidence="5 6" id="KW-0472">Membrane</keyword>
<feature type="transmembrane region" description="Helical" evidence="6">
    <location>
        <begin position="53"/>
        <end position="74"/>
    </location>
</feature>
<dbReference type="EMBL" id="QPIG01000001">
    <property type="protein sequence ID" value="RCU57888.1"/>
    <property type="molecule type" value="Genomic_DNA"/>
</dbReference>
<keyword evidence="3 6" id="KW-0812">Transmembrane</keyword>
<keyword evidence="9" id="KW-1185">Reference proteome</keyword>
<dbReference type="Proteomes" id="UP000252249">
    <property type="component" value="Unassembled WGS sequence"/>
</dbReference>
<dbReference type="AlphaFoldDB" id="A0A368P5V0"/>
<sequence>MKLSLKNNDILNYMYFIIALILAYWLIGLYEIFMSKPQVEAELSLGLVILYKFINDFWSGLIVGILFFPLYLISNFLSRKVASILIAVIFVVFVILHFSLVKYSLTTLINLGADVLGYSFDDAFNTVASSEAISFVYFLPFIAFSAVFLLLYLLLKKYAKASIVLWSGLATLLIFGGITFFLSAATSEKFQNKTAFLVTDIIKFQKDKNKLSAYNFSERSDYPLLKPFNSPDVLSSFLNTKEEKPNIVFIVVEGLGSEFVDGNNYSGFTPYLDSLIEESLYWENFVSTTGRSFGALPSLFGSLPYGDQGFLEIKDTPSHLSLINVLKANGYNTSFYSGDAASFDRKINFLEYNGIDNLIDESSYGSAFEKTKANEGGFTWGYPDSAIFKKALQSQSIEKQPRLDIIMTLTNHEPFEYPNKEEYMKQVDDFVRVSEKTDALKEQILSHRDIYGSLLYSDESLKDYMEAYSKRPDYENTIFIITGDHRLIPIAMKDKLCRYHVPLLVYSPMLKKAERFKSVSSHWDVAPTLLSYLQHNYTFKPLKEASWLGQGLDTVKNFRNVKHIPLMRYKGDINDMIYKEYLFANKELYKINEDFETSRIEDEALAKTISDSLMAFKKMNAYVTQHNRIFPESLNIYSVSKRKFSDKELMFINKYAEGKNFDELLIIARDLAFDKEYETASLLCDYILNELPNYTEVRVLKGRIHAWKGDYETAEKLILESITRSPFASDAYAAILDIYWWSDQEHKSEQIFKQAIKNEVEDPEISFKMAKAYQRKNKLENAQKIMDSLIEVYPESAEYKNFKSGL</sequence>
<feature type="transmembrane region" description="Helical" evidence="6">
    <location>
        <begin position="162"/>
        <end position="182"/>
    </location>
</feature>
<reference evidence="8 9" key="1">
    <citation type="submission" date="2018-07" db="EMBL/GenBank/DDBJ databases">
        <title>Oceanihabitans testaceum sp. nov., isolated from marine sediment.</title>
        <authorList>
            <person name="Li C.-M."/>
        </authorList>
    </citation>
    <scope>NUCLEOTIDE SEQUENCE [LARGE SCALE GENOMIC DNA]</scope>
    <source>
        <strain evidence="8 9">S9-10</strain>
    </source>
</reference>
<proteinExistence type="predicted"/>
<dbReference type="GO" id="GO:0005886">
    <property type="term" value="C:plasma membrane"/>
    <property type="evidence" value="ECO:0007669"/>
    <property type="project" value="UniProtKB-SubCell"/>
</dbReference>
<dbReference type="InterPro" id="IPR000917">
    <property type="entry name" value="Sulfatase_N"/>
</dbReference>
<dbReference type="InterPro" id="IPR011990">
    <property type="entry name" value="TPR-like_helical_dom_sf"/>
</dbReference>
<dbReference type="InterPro" id="IPR050448">
    <property type="entry name" value="OpgB/LTA_synthase_biosynth"/>
</dbReference>
<keyword evidence="4 6" id="KW-1133">Transmembrane helix</keyword>
<dbReference type="SUPFAM" id="SSF53649">
    <property type="entry name" value="Alkaline phosphatase-like"/>
    <property type="match status" value="1"/>
</dbReference>
<accession>A0A368P5V0</accession>